<evidence type="ECO:0000313" key="3">
    <source>
        <dbReference type="Proteomes" id="UP000036923"/>
    </source>
</evidence>
<dbReference type="InterPro" id="IPR003594">
    <property type="entry name" value="HATPase_dom"/>
</dbReference>
<dbReference type="SUPFAM" id="SSF52091">
    <property type="entry name" value="SpoIIaa-like"/>
    <property type="match status" value="1"/>
</dbReference>
<dbReference type="Pfam" id="PF01740">
    <property type="entry name" value="STAS"/>
    <property type="match status" value="1"/>
</dbReference>
<dbReference type="SUPFAM" id="SSF55874">
    <property type="entry name" value="ATPase domain of HSP90 chaperone/DNA topoisomerase II/histidine kinase"/>
    <property type="match status" value="1"/>
</dbReference>
<proteinExistence type="predicted"/>
<dbReference type="InterPro" id="IPR036890">
    <property type="entry name" value="HATPase_C_sf"/>
</dbReference>
<dbReference type="RefSeq" id="WP_036935353.1">
    <property type="nucleotide sequence ID" value="NZ_JQKC01000001.1"/>
</dbReference>
<dbReference type="CDD" id="cd07043">
    <property type="entry name" value="STAS_anti-anti-sigma_factors"/>
    <property type="match status" value="1"/>
</dbReference>
<dbReference type="EMBL" id="LGTC01000001">
    <property type="protein sequence ID" value="KNY29561.1"/>
    <property type="molecule type" value="Genomic_DNA"/>
</dbReference>
<dbReference type="Gene3D" id="3.30.750.24">
    <property type="entry name" value="STAS domain"/>
    <property type="match status" value="1"/>
</dbReference>
<dbReference type="AlphaFoldDB" id="A0A0L6JUN0"/>
<dbReference type="OrthoDB" id="9796601at2"/>
<dbReference type="InterPro" id="IPR002645">
    <property type="entry name" value="STAS_dom"/>
</dbReference>
<dbReference type="InterPro" id="IPR036513">
    <property type="entry name" value="STAS_dom_sf"/>
</dbReference>
<name>A0A0L6JUN0_9FIRM</name>
<reference evidence="3" key="1">
    <citation type="submission" date="2015-07" db="EMBL/GenBank/DDBJ databases">
        <title>Near-Complete Genome Sequence of the Cellulolytic Bacterium Bacteroides (Pseudobacteroides) cellulosolvens ATCC 35603.</title>
        <authorList>
            <person name="Dassa B."/>
            <person name="Utturkar S.M."/>
            <person name="Klingeman D.M."/>
            <person name="Hurt R.A."/>
            <person name="Keller M."/>
            <person name="Xu J."/>
            <person name="Reddy Y.H.K."/>
            <person name="Borovok I."/>
            <person name="Grinberg I.R."/>
            <person name="Lamed R."/>
            <person name="Zhivin O."/>
            <person name="Bayer E.A."/>
            <person name="Brown S.D."/>
        </authorList>
    </citation>
    <scope>NUCLEOTIDE SEQUENCE [LARGE SCALE GENOMIC DNA]</scope>
    <source>
        <strain evidence="3">DSM 2933</strain>
    </source>
</reference>
<dbReference type="PROSITE" id="PS50801">
    <property type="entry name" value="STAS"/>
    <property type="match status" value="1"/>
</dbReference>
<comment type="caution">
    <text evidence="2">The sequence shown here is derived from an EMBL/GenBank/DDBJ whole genome shotgun (WGS) entry which is preliminary data.</text>
</comment>
<dbReference type="CDD" id="cd16936">
    <property type="entry name" value="HATPase_RsbW-like"/>
    <property type="match status" value="1"/>
</dbReference>
<accession>A0A0L6JUN0</accession>
<evidence type="ECO:0000313" key="2">
    <source>
        <dbReference type="EMBL" id="KNY29561.1"/>
    </source>
</evidence>
<dbReference type="eggNOG" id="COG2172">
    <property type="taxonomic scope" value="Bacteria"/>
</dbReference>
<organism evidence="2 3">
    <name type="scientific">Pseudobacteroides cellulosolvens ATCC 35603 = DSM 2933</name>
    <dbReference type="NCBI Taxonomy" id="398512"/>
    <lineage>
        <taxon>Bacteria</taxon>
        <taxon>Bacillati</taxon>
        <taxon>Bacillota</taxon>
        <taxon>Clostridia</taxon>
        <taxon>Eubacteriales</taxon>
        <taxon>Oscillospiraceae</taxon>
        <taxon>Pseudobacteroides</taxon>
    </lineage>
</organism>
<dbReference type="STRING" id="398512.Bccel_4835"/>
<sequence>MITIYCCKSNFNSTFQDADKAVEDIFASIKSGGIKIDDELNFILQFALRELFNNAVEHGNNFNVQKKIAYKVDIREDMLRISVTDGGKGFDLGCVIEREHEDSLTRDRNRGLSSLIDMGFMINVCDSCINAELYLNKYTVRYGRNDEKMNTMLEGKTLILTPDTDLIAVNVKDLMEFTKSKLEEQADYDEIIIDLSSSENIDSMGITFLIGVYKTAVQKEKKVIIKGASPAMINLFRIMKLDEIFEVE</sequence>
<dbReference type="Gene3D" id="3.30.565.10">
    <property type="entry name" value="Histidine kinase-like ATPase, C-terminal domain"/>
    <property type="match status" value="1"/>
</dbReference>
<dbReference type="Pfam" id="PF13581">
    <property type="entry name" value="HATPase_c_2"/>
    <property type="match status" value="1"/>
</dbReference>
<dbReference type="Proteomes" id="UP000036923">
    <property type="component" value="Unassembled WGS sequence"/>
</dbReference>
<protein>
    <submittedName>
        <fullName evidence="2">Anti-sigma-factor antagonist</fullName>
    </submittedName>
</protein>
<gene>
    <name evidence="2" type="ORF">Bccel_4835</name>
</gene>
<feature type="domain" description="STAS" evidence="1">
    <location>
        <begin position="147"/>
        <end position="248"/>
    </location>
</feature>
<keyword evidence="3" id="KW-1185">Reference proteome</keyword>
<evidence type="ECO:0000259" key="1">
    <source>
        <dbReference type="PROSITE" id="PS50801"/>
    </source>
</evidence>